<accession>A0AAD0QLA7</accession>
<dbReference type="InterPro" id="IPR003776">
    <property type="entry name" value="YcaO-like_dom"/>
</dbReference>
<dbReference type="Pfam" id="PF02624">
    <property type="entry name" value="YcaO"/>
    <property type="match status" value="1"/>
</dbReference>
<proteinExistence type="predicted"/>
<dbReference type="Proteomes" id="UP000256621">
    <property type="component" value="Chromosome"/>
</dbReference>
<evidence type="ECO:0000259" key="1">
    <source>
        <dbReference type="PROSITE" id="PS51664"/>
    </source>
</evidence>
<dbReference type="PANTHER" id="PTHR37809:SF1">
    <property type="entry name" value="RIBOSOMAL PROTEIN S12 METHYLTHIOTRANSFERASE ACCESSORY FACTOR YCAO"/>
    <property type="match status" value="1"/>
</dbReference>
<reference evidence="2 3" key="1">
    <citation type="submission" date="2018-08" db="EMBL/GenBank/DDBJ databases">
        <title>Genome sequencing of Cutibacterium acnes KCOM 1315.</title>
        <authorList>
            <person name="Kook J.-K."/>
            <person name="Park S.-N."/>
            <person name="Lim Y.K."/>
        </authorList>
    </citation>
    <scope>NUCLEOTIDE SEQUENCE [LARGE SCALE GENOMIC DNA]</scope>
    <source>
        <strain evidence="2 3">KCOM 1315</strain>
    </source>
</reference>
<dbReference type="Gene3D" id="3.30.1330.230">
    <property type="match status" value="1"/>
</dbReference>
<name>A0AAD0QLA7_CUTAC</name>
<sequence>MTVERQPLRERARSLVSPYGLVSQVHPLHANEADPPFHVHLGRTGHSIHEGQITFEGDIGNTDGAGSGSDSTTAEFIAVMESLERYSSAMWDARSFLLESENNLQERLVSPNQFPRCSTAELDSGHVLRRYDPGVPIRWVRGWSLTSGHQVWVPAIAVYLHLPYLNDSERFIRSVSTGCAVHESMRKAVLNGLLEVVERDAIALTWLHELPLPRIAASEAGEFPPEALASWKSYRDYGIETHLFDATTDFGIPVIFALQISDQDDDIAQLVGAASALEPAEALTKVFREMASIRIALRAFLAQSTSIKIYPDVANVTGGAALMGQRAYRDAFSFLLNSERETSPSRMPNLLELNDDPLREMIIRIRLAGAEVIAVDITTDEARSVGARVVKVLVPEAVPLSFVHRERYLDTPRLISAPNSMGYLVDTAPTFNRNIQPFA</sequence>
<dbReference type="EMBL" id="CP031442">
    <property type="protein sequence ID" value="AXM06286.1"/>
    <property type="molecule type" value="Genomic_DNA"/>
</dbReference>
<organism evidence="2 3">
    <name type="scientific">Cutibacterium acnes</name>
    <name type="common">Propionibacterium acnes</name>
    <dbReference type="NCBI Taxonomy" id="1747"/>
    <lineage>
        <taxon>Bacteria</taxon>
        <taxon>Bacillati</taxon>
        <taxon>Actinomycetota</taxon>
        <taxon>Actinomycetes</taxon>
        <taxon>Propionibacteriales</taxon>
        <taxon>Propionibacteriaceae</taxon>
        <taxon>Cutibacterium</taxon>
    </lineage>
</organism>
<dbReference type="NCBIfam" id="TIGR03604">
    <property type="entry name" value="TOMM_cyclo_SagD"/>
    <property type="match status" value="1"/>
</dbReference>
<evidence type="ECO:0000313" key="3">
    <source>
        <dbReference type="Proteomes" id="UP000256621"/>
    </source>
</evidence>
<dbReference type="Gene3D" id="3.30.160.660">
    <property type="match status" value="1"/>
</dbReference>
<dbReference type="PROSITE" id="PS51664">
    <property type="entry name" value="YCAO"/>
    <property type="match status" value="1"/>
</dbReference>
<dbReference type="InterPro" id="IPR027624">
    <property type="entry name" value="TOMM_cyclo_SagD"/>
</dbReference>
<feature type="domain" description="YcaO" evidence="1">
    <location>
        <begin position="66"/>
        <end position="439"/>
    </location>
</feature>
<dbReference type="RefSeq" id="WP_002518052.1">
    <property type="nucleotide sequence ID" value="NZ_CAMHWY010000012.1"/>
</dbReference>
<dbReference type="AlphaFoldDB" id="A0AAD0QLA7"/>
<evidence type="ECO:0000313" key="2">
    <source>
        <dbReference type="EMBL" id="AXM06286.1"/>
    </source>
</evidence>
<gene>
    <name evidence="2" type="ORF">DXN06_03285</name>
</gene>
<dbReference type="PANTHER" id="PTHR37809">
    <property type="entry name" value="RIBOSOMAL PROTEIN S12 METHYLTHIOTRANSFERASE ACCESSORY FACTOR YCAO"/>
    <property type="match status" value="1"/>
</dbReference>
<protein>
    <recommendedName>
        <fullName evidence="1">YcaO domain-containing protein</fullName>
    </recommendedName>
</protein>
<dbReference type="Gene3D" id="3.30.40.250">
    <property type="match status" value="1"/>
</dbReference>